<sequence length="73" mass="8747">MKEEDRADYEELFIQFSKQVERVLFRFLFVLFVLLLCCQALLQIPYVSMHFTKVAPLEGIPYMEKEQAFPGRR</sequence>
<dbReference type="Proteomes" id="UP001519287">
    <property type="component" value="Unassembled WGS sequence"/>
</dbReference>
<dbReference type="EMBL" id="JAGGLB010000002">
    <property type="protein sequence ID" value="MBP1988915.1"/>
    <property type="molecule type" value="Genomic_DNA"/>
</dbReference>
<proteinExistence type="predicted"/>
<protein>
    <submittedName>
        <fullName evidence="2">Uncharacterized protein</fullName>
    </submittedName>
</protein>
<reference evidence="2 3" key="1">
    <citation type="submission" date="2021-03" db="EMBL/GenBank/DDBJ databases">
        <title>Genomic Encyclopedia of Type Strains, Phase IV (KMG-IV): sequencing the most valuable type-strain genomes for metagenomic binning, comparative biology and taxonomic classification.</title>
        <authorList>
            <person name="Goeker M."/>
        </authorList>
    </citation>
    <scope>NUCLEOTIDE SEQUENCE [LARGE SCALE GENOMIC DNA]</scope>
    <source>
        <strain evidence="2 3">DSM 26048</strain>
    </source>
</reference>
<dbReference type="RefSeq" id="WP_209969622.1">
    <property type="nucleotide sequence ID" value="NZ_JAGGLB010000002.1"/>
</dbReference>
<dbReference type="InterPro" id="IPR035281">
    <property type="entry name" value="DUF5359"/>
</dbReference>
<evidence type="ECO:0000313" key="3">
    <source>
        <dbReference type="Proteomes" id="UP001519287"/>
    </source>
</evidence>
<organism evidence="2 3">
    <name type="scientific">Paenibacillus eucommiae</name>
    <dbReference type="NCBI Taxonomy" id="1355755"/>
    <lineage>
        <taxon>Bacteria</taxon>
        <taxon>Bacillati</taxon>
        <taxon>Bacillota</taxon>
        <taxon>Bacilli</taxon>
        <taxon>Bacillales</taxon>
        <taxon>Paenibacillaceae</taxon>
        <taxon>Paenibacillus</taxon>
    </lineage>
</organism>
<name>A0ABS4IP15_9BACL</name>
<accession>A0ABS4IP15</accession>
<comment type="caution">
    <text evidence="2">The sequence shown here is derived from an EMBL/GenBank/DDBJ whole genome shotgun (WGS) entry which is preliminary data.</text>
</comment>
<feature type="transmembrane region" description="Helical" evidence="1">
    <location>
        <begin position="23"/>
        <end position="42"/>
    </location>
</feature>
<keyword evidence="1" id="KW-1133">Transmembrane helix</keyword>
<keyword evidence="3" id="KW-1185">Reference proteome</keyword>
<evidence type="ECO:0000313" key="2">
    <source>
        <dbReference type="EMBL" id="MBP1988915.1"/>
    </source>
</evidence>
<keyword evidence="1" id="KW-0472">Membrane</keyword>
<evidence type="ECO:0000256" key="1">
    <source>
        <dbReference type="SAM" id="Phobius"/>
    </source>
</evidence>
<keyword evidence="1" id="KW-0812">Transmembrane</keyword>
<dbReference type="Pfam" id="PF17313">
    <property type="entry name" value="DUF5359"/>
    <property type="match status" value="1"/>
</dbReference>
<gene>
    <name evidence="2" type="ORF">J2Z66_000510</name>
</gene>